<keyword evidence="2" id="KW-1185">Reference proteome</keyword>
<comment type="caution">
    <text evidence="1">The sequence shown here is derived from an EMBL/GenBank/DDBJ whole genome shotgun (WGS) entry which is preliminary data.</text>
</comment>
<accession>A0ACC2F1U1</accession>
<name>A0ACC2F1U1_DALPE</name>
<reference evidence="1" key="1">
    <citation type="submission" date="2021-05" db="EMBL/GenBank/DDBJ databases">
        <authorList>
            <person name="Pan Q."/>
            <person name="Jouanno E."/>
            <person name="Zahm M."/>
            <person name="Klopp C."/>
            <person name="Cabau C."/>
            <person name="Louis A."/>
            <person name="Berthelot C."/>
            <person name="Parey E."/>
            <person name="Roest Crollius H."/>
            <person name="Montfort J."/>
            <person name="Robinson-Rechavi M."/>
            <person name="Bouchez O."/>
            <person name="Lampietro C."/>
            <person name="Lopez Roques C."/>
            <person name="Donnadieu C."/>
            <person name="Postlethwait J."/>
            <person name="Bobe J."/>
            <person name="Dillon D."/>
            <person name="Chandos A."/>
            <person name="von Hippel F."/>
            <person name="Guiguen Y."/>
        </authorList>
    </citation>
    <scope>NUCLEOTIDE SEQUENCE</scope>
    <source>
        <strain evidence="1">YG-Jan2019</strain>
    </source>
</reference>
<dbReference type="EMBL" id="CM055763">
    <property type="protein sequence ID" value="KAJ7985317.1"/>
    <property type="molecule type" value="Genomic_DNA"/>
</dbReference>
<evidence type="ECO:0000313" key="2">
    <source>
        <dbReference type="Proteomes" id="UP001157502"/>
    </source>
</evidence>
<protein>
    <submittedName>
        <fullName evidence="1">Uncharacterized protein</fullName>
    </submittedName>
</protein>
<organism evidence="1 2">
    <name type="scientific">Dallia pectoralis</name>
    <name type="common">Alaska blackfish</name>
    <dbReference type="NCBI Taxonomy" id="75939"/>
    <lineage>
        <taxon>Eukaryota</taxon>
        <taxon>Metazoa</taxon>
        <taxon>Chordata</taxon>
        <taxon>Craniata</taxon>
        <taxon>Vertebrata</taxon>
        <taxon>Euteleostomi</taxon>
        <taxon>Actinopterygii</taxon>
        <taxon>Neopterygii</taxon>
        <taxon>Teleostei</taxon>
        <taxon>Protacanthopterygii</taxon>
        <taxon>Esociformes</taxon>
        <taxon>Umbridae</taxon>
        <taxon>Dallia</taxon>
    </lineage>
</organism>
<dbReference type="Proteomes" id="UP001157502">
    <property type="component" value="Chromosome 36"/>
</dbReference>
<evidence type="ECO:0000313" key="1">
    <source>
        <dbReference type="EMBL" id="KAJ7985317.1"/>
    </source>
</evidence>
<proteinExistence type="predicted"/>
<gene>
    <name evidence="1" type="ORF">DPEC_G00350820</name>
</gene>
<sequence length="271" mass="30090">MGLRRCLGWSVSLSLLLVLPSCCHGMTIHFENTQTVYVLPAERLVLRVKISPGPTERIARITWEWEPERAKDPGNPGRVMLITFPGNAKRMDGRVSLDQEGRVLELEGFGRGDSGVYTVTVTDQTGAQTSTQRVVKEYEAVHHPSVRVNVSHSSLYCVEAWGTDLKFSWFHEQAAITDAVGHVSPDGKTLFVSSTPICGHFTCVVGNRLGHSSATYTAEPCDSEGKGTIVTVVSLIFLLVCGGALSFLLWRRHRRHRSRGQRLRDDFEDNL</sequence>